<reference evidence="1" key="1">
    <citation type="submission" date="2020-08" db="EMBL/GenBank/DDBJ databases">
        <title>Multicomponent nature underlies the extraordinary mechanical properties of spider dragline silk.</title>
        <authorList>
            <person name="Kono N."/>
            <person name="Nakamura H."/>
            <person name="Mori M."/>
            <person name="Yoshida Y."/>
            <person name="Ohtoshi R."/>
            <person name="Malay A.D."/>
            <person name="Moran D.A.P."/>
            <person name="Tomita M."/>
            <person name="Numata K."/>
            <person name="Arakawa K."/>
        </authorList>
    </citation>
    <scope>NUCLEOTIDE SEQUENCE</scope>
</reference>
<name>A0A8X6XH19_9ARAC</name>
<proteinExistence type="predicted"/>
<evidence type="ECO:0000313" key="1">
    <source>
        <dbReference type="EMBL" id="GFY52525.1"/>
    </source>
</evidence>
<comment type="caution">
    <text evidence="1">The sequence shown here is derived from an EMBL/GenBank/DDBJ whole genome shotgun (WGS) entry which is preliminary data.</text>
</comment>
<organism evidence="1 2">
    <name type="scientific">Trichonephila inaurata madagascariensis</name>
    <dbReference type="NCBI Taxonomy" id="2747483"/>
    <lineage>
        <taxon>Eukaryota</taxon>
        <taxon>Metazoa</taxon>
        <taxon>Ecdysozoa</taxon>
        <taxon>Arthropoda</taxon>
        <taxon>Chelicerata</taxon>
        <taxon>Arachnida</taxon>
        <taxon>Araneae</taxon>
        <taxon>Araneomorphae</taxon>
        <taxon>Entelegynae</taxon>
        <taxon>Araneoidea</taxon>
        <taxon>Nephilidae</taxon>
        <taxon>Trichonephila</taxon>
        <taxon>Trichonephila inaurata</taxon>
    </lineage>
</organism>
<accession>A0A8X6XH19</accession>
<dbReference type="Proteomes" id="UP000886998">
    <property type="component" value="Unassembled WGS sequence"/>
</dbReference>
<protein>
    <submittedName>
        <fullName evidence="1">Uncharacterized protein</fullName>
    </submittedName>
</protein>
<dbReference type="EMBL" id="BMAV01008731">
    <property type="protein sequence ID" value="GFY52525.1"/>
    <property type="molecule type" value="Genomic_DNA"/>
</dbReference>
<sequence length="125" mass="14481">MDDDALRIAGGLFSNINCENTKSPRLPDLRYFIKAESFSADVTNTDINRFEKDINKMSIDNFSKDYEKKKKVQLGGKIQEIKIQRIYLDAHAGYLYGLQCRQFKDFVLPNNLSTIAHVPFGWHYL</sequence>
<gene>
    <name evidence="1" type="ORF">TNIN_58581</name>
</gene>
<keyword evidence="2" id="KW-1185">Reference proteome</keyword>
<evidence type="ECO:0000313" key="2">
    <source>
        <dbReference type="Proteomes" id="UP000886998"/>
    </source>
</evidence>
<dbReference type="AlphaFoldDB" id="A0A8X6XH19"/>